<proteinExistence type="predicted"/>
<comment type="caution">
    <text evidence="1">The sequence shown here is derived from an EMBL/GenBank/DDBJ whole genome shotgun (WGS) entry which is preliminary data.</text>
</comment>
<feature type="non-terminal residue" evidence="1">
    <location>
        <position position="90"/>
    </location>
</feature>
<sequence>AKAEPAVKIAVIVSTVIAMVSLSGLLVFCYCIFKRKEKCREMDQQNDQTTDGENEDLELPHFEFAKIVNATNKLFNKKQIRSGRFWTCLQ</sequence>
<dbReference type="EMBL" id="RCHU02000001">
    <property type="protein sequence ID" value="KAL3612557.1"/>
    <property type="molecule type" value="Genomic_DNA"/>
</dbReference>
<accession>A0ACC4D4N7</accession>
<name>A0ACC4D4N7_POPAL</name>
<evidence type="ECO:0000313" key="2">
    <source>
        <dbReference type="Proteomes" id="UP000309997"/>
    </source>
</evidence>
<organism evidence="1 2">
    <name type="scientific">Populus alba</name>
    <name type="common">White poplar</name>
    <dbReference type="NCBI Taxonomy" id="43335"/>
    <lineage>
        <taxon>Eukaryota</taxon>
        <taxon>Viridiplantae</taxon>
        <taxon>Streptophyta</taxon>
        <taxon>Embryophyta</taxon>
        <taxon>Tracheophyta</taxon>
        <taxon>Spermatophyta</taxon>
        <taxon>Magnoliopsida</taxon>
        <taxon>eudicotyledons</taxon>
        <taxon>Gunneridae</taxon>
        <taxon>Pentapetalae</taxon>
        <taxon>rosids</taxon>
        <taxon>fabids</taxon>
        <taxon>Malpighiales</taxon>
        <taxon>Salicaceae</taxon>
        <taxon>Saliceae</taxon>
        <taxon>Populus</taxon>
    </lineage>
</organism>
<evidence type="ECO:0000313" key="1">
    <source>
        <dbReference type="EMBL" id="KAL3612557.1"/>
    </source>
</evidence>
<protein>
    <submittedName>
        <fullName evidence="1">Uncharacterized protein</fullName>
    </submittedName>
</protein>
<keyword evidence="2" id="KW-1185">Reference proteome</keyword>
<feature type="non-terminal residue" evidence="1">
    <location>
        <position position="1"/>
    </location>
</feature>
<dbReference type="Proteomes" id="UP000309997">
    <property type="component" value="Unassembled WGS sequence"/>
</dbReference>
<gene>
    <name evidence="1" type="ORF">D5086_003577</name>
</gene>
<reference evidence="1 2" key="1">
    <citation type="journal article" date="2024" name="Plant Biotechnol. J.">
        <title>Genome and CRISPR/Cas9 system of a widespread forest tree (Populus alba) in the world.</title>
        <authorList>
            <person name="Liu Y.J."/>
            <person name="Jiang P.F."/>
            <person name="Han X.M."/>
            <person name="Li X.Y."/>
            <person name="Wang H.M."/>
            <person name="Wang Y.J."/>
            <person name="Wang X.X."/>
            <person name="Zeng Q.Y."/>
        </authorList>
    </citation>
    <scope>NUCLEOTIDE SEQUENCE [LARGE SCALE GENOMIC DNA]</scope>
    <source>
        <strain evidence="2">cv. PAL-ZL1</strain>
    </source>
</reference>